<name>A0A1C6RJP7_9ACTN</name>
<reference evidence="3" key="1">
    <citation type="submission" date="2016-06" db="EMBL/GenBank/DDBJ databases">
        <authorList>
            <person name="Varghese N."/>
        </authorList>
    </citation>
    <scope>NUCLEOTIDE SEQUENCE [LARGE SCALE GENOMIC DNA]</scope>
    <source>
        <strain evidence="3">DSM 46123</strain>
    </source>
</reference>
<feature type="domain" description="Transposase DDE" evidence="1">
    <location>
        <begin position="3"/>
        <end position="442"/>
    </location>
</feature>
<dbReference type="NCBIfam" id="NF033539">
    <property type="entry name" value="transpos_IS1380"/>
    <property type="match status" value="1"/>
</dbReference>
<keyword evidence="3" id="KW-1185">Reference proteome</keyword>
<sequence length="447" mass="48515">MVGHVGARLLADLADVTGLTSAFGEALAGLRQRQGGHDPGRVTVDLAVMLADGGEAIADLAVLRDQPALFGPVASDPTAWRLLSRLDEPMLAELRAARARAREIAWAQHADTRGDLPQPMVAGRRVDGLVLDIDATIVLCHSEKEAATRTWKKTFGYHPLLCFLDNTGEALAGVLREGRAGSNTTADHITVLDQALAQIPDAIRHGTPILLRADAAGSTHGFLAHIRSLRDQHLDIRFSVGAAITEPVRAAIRAATGWIPAVDTAGDLREHAEVCEITGLFDAAGWPPGTRFLVRRERPHPGAQLSLFDTIEGWRHQVVATDTPPGNGSIQHLEARHRAHARVEDRIRTGKDTGFGRFPSRHFAINQAWLHLALTGIDLLAWTRILLLDGDLAAAEPKKLRYRLLHVAARLTRTARRTRLAIAANWPWTNALTSAFHRLAGLPRPAG</sequence>
<evidence type="ECO:0000313" key="2">
    <source>
        <dbReference type="EMBL" id="SCL17317.1"/>
    </source>
</evidence>
<dbReference type="EMBL" id="FMHU01000001">
    <property type="protein sequence ID" value="SCL17317.1"/>
    <property type="molecule type" value="Genomic_DNA"/>
</dbReference>
<protein>
    <submittedName>
        <fullName evidence="2">Transposase DDE domain-containing protein</fullName>
    </submittedName>
</protein>
<organism evidence="2 3">
    <name type="scientific">Micromonospora inyonensis</name>
    <dbReference type="NCBI Taxonomy" id="47866"/>
    <lineage>
        <taxon>Bacteria</taxon>
        <taxon>Bacillati</taxon>
        <taxon>Actinomycetota</taxon>
        <taxon>Actinomycetes</taxon>
        <taxon>Micromonosporales</taxon>
        <taxon>Micromonosporaceae</taxon>
        <taxon>Micromonospora</taxon>
    </lineage>
</organism>
<evidence type="ECO:0000313" key="3">
    <source>
        <dbReference type="Proteomes" id="UP000198906"/>
    </source>
</evidence>
<accession>A0A1C6RJP7</accession>
<gene>
    <name evidence="2" type="ORF">GA0074694_1962</name>
</gene>
<evidence type="ECO:0000259" key="1">
    <source>
        <dbReference type="Pfam" id="PF13701"/>
    </source>
</evidence>
<dbReference type="InterPro" id="IPR025668">
    <property type="entry name" value="Tnp_DDE_dom"/>
</dbReference>
<dbReference type="STRING" id="47866.GA0074694_1962"/>
<dbReference type="AlphaFoldDB" id="A0A1C6RJP7"/>
<dbReference type="Pfam" id="PF13701">
    <property type="entry name" value="DDE_Tnp_1_4"/>
    <property type="match status" value="1"/>
</dbReference>
<dbReference type="Proteomes" id="UP000198906">
    <property type="component" value="Unassembled WGS sequence"/>
</dbReference>
<proteinExistence type="predicted"/>
<dbReference type="InterPro" id="IPR047960">
    <property type="entry name" value="Transpos_IS1380"/>
</dbReference>